<dbReference type="AlphaFoldDB" id="A0A1Y1JYU9"/>
<proteinExistence type="predicted"/>
<sequence>MNVAGAAFSPPKKRSAKHFSVEDKTGILNIFKAYAEDNPEVSKTDKVEFTAKAASNFHLRHIHFYLLLCNLGVSIPSVYKILREYTEVHELHSPKKYYRPRAILDNIDSGTKSILRRLLHSFFERNEPPTLSKVLAVLHEDEDLPHLKRTTLWKLIKEIGFRSVNLFSLRVCILCTCHCRFEKRSRNSVLREKDEIITWRRRFLREIRKYREEGRKLYFLDETWVNAGHTVSKVWKDTTILTPRQAFINGLSTGLKDPSGKGNRLIVLHIGSEDGFVEEGLLCFESKKTGDYHEEMTSEVFEKWFMEIVTHLDEQSVIIMDNASYHSRKSEKIPNTSTKKADIQTWLTSKSIPYEEDMVRAELLQLVKRAAVTPKYVVDEIAKEHNHTVLRLPPYHCELNPIELIWAQIKGEVARNNTTFKMKDLHPLFQQAVEHVTAENWKNAIRHAQSEEEKMWQIDILMDIVVEPLVIHVGDDSTSTESESE</sequence>
<dbReference type="InterPro" id="IPR036397">
    <property type="entry name" value="RNaseH_sf"/>
</dbReference>
<evidence type="ECO:0000259" key="1">
    <source>
        <dbReference type="Pfam" id="PF13358"/>
    </source>
</evidence>
<dbReference type="GO" id="GO:0043565">
    <property type="term" value="F:sequence-specific DNA binding"/>
    <property type="evidence" value="ECO:0007669"/>
    <property type="project" value="InterPro"/>
</dbReference>
<dbReference type="Gene3D" id="3.30.420.10">
    <property type="entry name" value="Ribonuclease H-like superfamily/Ribonuclease H"/>
    <property type="match status" value="1"/>
</dbReference>
<dbReference type="InterPro" id="IPR030456">
    <property type="entry name" value="TF_fork_head_CS_2"/>
</dbReference>
<dbReference type="InterPro" id="IPR038717">
    <property type="entry name" value="Tc1-like_DDE_dom"/>
</dbReference>
<accession>A0A1Y1JYU9</accession>
<feature type="domain" description="Tc1-like transposase DDE" evidence="1">
    <location>
        <begin position="292"/>
        <end position="420"/>
    </location>
</feature>
<evidence type="ECO:0000313" key="2">
    <source>
        <dbReference type="EMBL" id="JAV53411.1"/>
    </source>
</evidence>
<reference evidence="2" key="1">
    <citation type="journal article" date="2016" name="Sci. Rep.">
        <title>Molecular characterization of firefly nuptial gifts: a multi-omics approach sheds light on postcopulatory sexual selection.</title>
        <authorList>
            <person name="Al-Wathiqui N."/>
            <person name="Fallon T.R."/>
            <person name="South A."/>
            <person name="Weng J.K."/>
            <person name="Lewis S.M."/>
        </authorList>
    </citation>
    <scope>NUCLEOTIDE SEQUENCE</scope>
</reference>
<name>A0A1Y1JYU9_PHOPY</name>
<dbReference type="GO" id="GO:0003700">
    <property type="term" value="F:DNA-binding transcription factor activity"/>
    <property type="evidence" value="ECO:0007669"/>
    <property type="project" value="InterPro"/>
</dbReference>
<dbReference type="PROSITE" id="PS00658">
    <property type="entry name" value="FORK_HEAD_2"/>
    <property type="match status" value="1"/>
</dbReference>
<dbReference type="PANTHER" id="PTHR33939:SF1">
    <property type="entry name" value="DUF4371 DOMAIN-CONTAINING PROTEIN"/>
    <property type="match status" value="1"/>
</dbReference>
<dbReference type="EMBL" id="GEZM01099237">
    <property type="protein sequence ID" value="JAV53418.1"/>
    <property type="molecule type" value="Transcribed_RNA"/>
</dbReference>
<dbReference type="Pfam" id="PF13358">
    <property type="entry name" value="DDE_3"/>
    <property type="match status" value="1"/>
</dbReference>
<dbReference type="EMBL" id="GEZM01099245">
    <property type="protein sequence ID" value="JAV53411.1"/>
    <property type="molecule type" value="Transcribed_RNA"/>
</dbReference>
<dbReference type="PANTHER" id="PTHR33939">
    <property type="entry name" value="PROTEIN CBG22215"/>
    <property type="match status" value="1"/>
</dbReference>
<organism evidence="2">
    <name type="scientific">Photinus pyralis</name>
    <name type="common">Common eastern firefly</name>
    <name type="synonym">Lampyris pyralis</name>
    <dbReference type="NCBI Taxonomy" id="7054"/>
    <lineage>
        <taxon>Eukaryota</taxon>
        <taxon>Metazoa</taxon>
        <taxon>Ecdysozoa</taxon>
        <taxon>Arthropoda</taxon>
        <taxon>Hexapoda</taxon>
        <taxon>Insecta</taxon>
        <taxon>Pterygota</taxon>
        <taxon>Neoptera</taxon>
        <taxon>Endopterygota</taxon>
        <taxon>Coleoptera</taxon>
        <taxon>Polyphaga</taxon>
        <taxon>Elateriformia</taxon>
        <taxon>Elateroidea</taxon>
        <taxon>Lampyridae</taxon>
        <taxon>Lampyrinae</taxon>
        <taxon>Photinus</taxon>
    </lineage>
</organism>
<protein>
    <recommendedName>
        <fullName evidence="1">Tc1-like transposase DDE domain-containing protein</fullName>
    </recommendedName>
</protein>